<keyword evidence="3" id="KW-1185">Reference proteome</keyword>
<gene>
    <name evidence="2" type="ORF">AWM70_12600</name>
</gene>
<dbReference type="EMBL" id="CP014167">
    <property type="protein sequence ID" value="ANS75343.1"/>
    <property type="molecule type" value="Genomic_DNA"/>
</dbReference>
<feature type="chain" id="PRO_5008527595" evidence="1">
    <location>
        <begin position="30"/>
        <end position="237"/>
    </location>
</feature>
<evidence type="ECO:0000313" key="3">
    <source>
        <dbReference type="Proteomes" id="UP000092573"/>
    </source>
</evidence>
<sequence>MKRFLGKYLGAFLIIALFTFFDLTSASGAATVPYTQDNTNPNKYYFVANFYYDIWKRSNGTWTSDGSPDTTKTMSWDYSYTFPDRKITKVDVHAFNENEDLPVNKASGLTGAEQVYETSRYGEMWTNARANVSTSYTTRMTNSPSYGADTVNFGVSATGLLTARTRWLDITSTGGGDLANGVEGRRYFFPSLVTIELEPEIGTAHIKYFNANTGASLNGVDGFHNKEETGVVKKSAV</sequence>
<dbReference type="RefSeq" id="WP_068696905.1">
    <property type="nucleotide sequence ID" value="NZ_CP014167.1"/>
</dbReference>
<evidence type="ECO:0000256" key="1">
    <source>
        <dbReference type="SAM" id="SignalP"/>
    </source>
</evidence>
<keyword evidence="1" id="KW-0732">Signal</keyword>
<accession>A0A1B1N1Q2</accession>
<dbReference type="OrthoDB" id="2088379at2"/>
<evidence type="ECO:0000313" key="2">
    <source>
        <dbReference type="EMBL" id="ANS75343.1"/>
    </source>
</evidence>
<protein>
    <submittedName>
        <fullName evidence="2">Uncharacterized protein</fullName>
    </submittedName>
</protein>
<dbReference type="STRING" id="1462996.AWM70_12600"/>
<reference evidence="2 3" key="1">
    <citation type="submission" date="2016-01" db="EMBL/GenBank/DDBJ databases">
        <title>Complete Genome Sequence of Paenibacillus yonginensis DCY84, a novel Plant Growth-Promoting Bacteria with Elicitation of Induced Systemic Resistance.</title>
        <authorList>
            <person name="Kim Y.J."/>
            <person name="Yang D.C."/>
            <person name="Sukweenadhi J."/>
        </authorList>
    </citation>
    <scope>NUCLEOTIDE SEQUENCE [LARGE SCALE GENOMIC DNA]</scope>
    <source>
        <strain evidence="2 3">DCY84</strain>
    </source>
</reference>
<proteinExistence type="predicted"/>
<dbReference type="KEGG" id="pyg:AWM70_12600"/>
<feature type="signal peptide" evidence="1">
    <location>
        <begin position="1"/>
        <end position="29"/>
    </location>
</feature>
<organism evidence="2 3">
    <name type="scientific">Paenibacillus yonginensis</name>
    <dbReference type="NCBI Taxonomy" id="1462996"/>
    <lineage>
        <taxon>Bacteria</taxon>
        <taxon>Bacillati</taxon>
        <taxon>Bacillota</taxon>
        <taxon>Bacilli</taxon>
        <taxon>Bacillales</taxon>
        <taxon>Paenibacillaceae</taxon>
        <taxon>Paenibacillus</taxon>
    </lineage>
</organism>
<name>A0A1B1N1Q2_9BACL</name>
<dbReference type="AlphaFoldDB" id="A0A1B1N1Q2"/>
<dbReference type="Proteomes" id="UP000092573">
    <property type="component" value="Chromosome"/>
</dbReference>